<evidence type="ECO:0000313" key="2">
    <source>
        <dbReference type="Proteomes" id="UP000217768"/>
    </source>
</evidence>
<dbReference type="Pfam" id="PF07505">
    <property type="entry name" value="DUF5131"/>
    <property type="match status" value="1"/>
</dbReference>
<accession>A0A2A2ZBK9</accession>
<sequence length="275" mass="30589">MSTATSIEWTEATWNPTTGCDRISPGCDRCYAMTMARRLKAMGSAKYQNDGDPRTSGPGFAVTMHQESVLDPIVKWPRKSQMVFLDSMSDVFHARVAADFQGKIFATMALTPQHSYITFCRDSPCCTTLCCSTPTRCGAAAASQTGCSPARQEARHELAGGASPGFRHSRGCGRDVVVWDVWCEDSFDGIWHLDGICGDIPTPYLVREHCLKCELVRVSPWCSECVLAYRHEQEQQFNNGEDRYLWCYACGQFSLDWQAVDASQEAGHPNQDRAN</sequence>
<protein>
    <recommendedName>
        <fullName evidence="3">DUF5131 family protein</fullName>
    </recommendedName>
</protein>
<organism evidence="1 2">
    <name type="scientific">Mycobacterium avium</name>
    <dbReference type="NCBI Taxonomy" id="1764"/>
    <lineage>
        <taxon>Bacteria</taxon>
        <taxon>Bacillati</taxon>
        <taxon>Actinomycetota</taxon>
        <taxon>Actinomycetes</taxon>
        <taxon>Mycobacteriales</taxon>
        <taxon>Mycobacteriaceae</taxon>
        <taxon>Mycobacterium</taxon>
        <taxon>Mycobacterium avium complex (MAC)</taxon>
    </lineage>
</organism>
<dbReference type="Proteomes" id="UP000217768">
    <property type="component" value="Unassembled WGS sequence"/>
</dbReference>
<proteinExistence type="predicted"/>
<name>A0A2A2ZBK9_MYCAV</name>
<dbReference type="AlphaFoldDB" id="A0A2A2ZBK9"/>
<evidence type="ECO:0008006" key="3">
    <source>
        <dbReference type="Google" id="ProtNLM"/>
    </source>
</evidence>
<dbReference type="InterPro" id="IPR011101">
    <property type="entry name" value="DUF5131"/>
</dbReference>
<dbReference type="EMBL" id="NSFD01000055">
    <property type="protein sequence ID" value="PBA23831.1"/>
    <property type="molecule type" value="Genomic_DNA"/>
</dbReference>
<reference evidence="1 2" key="1">
    <citation type="submission" date="2017-08" db="EMBL/GenBank/DDBJ databases">
        <title>Phylogenetic analysis of Mycobacterium avium complex whole genomes.</title>
        <authorList>
            <person name="Caverly L.J."/>
            <person name="Spilker T."/>
            <person name="Lipuma J."/>
        </authorList>
    </citation>
    <scope>NUCLEOTIDE SEQUENCE [LARGE SCALE GENOMIC DNA]</scope>
    <source>
        <strain evidence="1 2">FLAC0165</strain>
    </source>
</reference>
<comment type="caution">
    <text evidence="1">The sequence shown here is derived from an EMBL/GenBank/DDBJ whole genome shotgun (WGS) entry which is preliminary data.</text>
</comment>
<evidence type="ECO:0000313" key="1">
    <source>
        <dbReference type="EMBL" id="PBA23831.1"/>
    </source>
</evidence>
<gene>
    <name evidence="1" type="ORF">CKJ66_26800</name>
</gene>